<dbReference type="Gene3D" id="3.40.395.10">
    <property type="entry name" value="Adenoviral Proteinase, Chain A"/>
    <property type="match status" value="1"/>
</dbReference>
<evidence type="ECO:0000313" key="8">
    <source>
        <dbReference type="EMBL" id="CDY49774.1"/>
    </source>
</evidence>
<dbReference type="PaxDb" id="3708-A0A078IK14"/>
<accession>A0A078IK14</accession>
<sequence>MNHKNFRIKILGFFSSLWREIERYVVFSSQEWKKKNGKSILGALRASNWLFMVVVGLNDLLVSRPNRTKTLILQCTFKPNRIIYRTYIRCFFLLTFSRNSENPNAVSLKGNFESDFRRFSLIHRSHRRLSLRRYHRRSLHRSAASFLSTVITSGYLSAGYLSAVITVVLSTVLPLPFSPPFCRFLSLHRSADSFLSAVTTPGYLSTDGKKMDIPELPQLKESKLGVFIKFQELGFEWASRLVHYMLGFQLDIKKKYELWSLVGPQPVRFSLLEFENLNGLNCEYIEDLESPHCVVTKELTSFWEMLGVHLEAGSSTQEIIAAFGRCEGWSRDDRKRLVYLAIFTGYIEGRKYSTPTRVWVYIALPELGANYGKPFPNNPSPPILAYKGGKGRICFKEAILSQLAVVSPAKKKVVKKNLKEDCPRPWKKARKEAHAEASEEATAEASEEATAVGRSEVTTTVGGLTKEDIKAMLKDVVDAMSEGFETCLKEIKYLSERLEAVEKKVGITTKRKGTSSQNAWTQTRIGTSSQHTTPPPKPTLDLDSLPEDKGPEVPADASFSKDKAPETSLSLVLLDKTQSTVLDLEKEDARYCERRDAALALCRAKSDRTRRLAASQQSPYTENNTAKVIIQNKNLCPGYDPFAKLNKKKLKDLVDWCKMCPDYLTPLDEKPRTSRAWWYQTLQTSLSWLADCHIDAWINVLRKRYDTNPQHFRSERMCFLDHLFAQQWRANYQNWKDSEPDQNGLGRRLPGGAWNYYSGTIPSFFQSNMVWGTYIDDIYAPVNYKDTHWVAMWISIPKRHIVVFDSICSSISPTELDEVMEHFLFMVPYLLVECACSDEERAQYSLEPFTYARPTNIPPAQSGDCGVYALKYIECHALGIEFSKKDFAKANGKSMRDTMAVDIFEELPGAHEFKNNDNLKTWMRMMADRLG</sequence>
<dbReference type="PANTHER" id="PTHR12606:SF136">
    <property type="entry name" value="ULP1 PROTEASE FAMILY PROTEIN"/>
    <property type="match status" value="1"/>
</dbReference>
<evidence type="ECO:0000256" key="1">
    <source>
        <dbReference type="ARBA" id="ARBA00005234"/>
    </source>
</evidence>
<dbReference type="GO" id="GO:0005634">
    <property type="term" value="C:nucleus"/>
    <property type="evidence" value="ECO:0000318"/>
    <property type="project" value="GO_Central"/>
</dbReference>
<evidence type="ECO:0000256" key="5">
    <source>
        <dbReference type="SAM" id="MobiDB-lite"/>
    </source>
</evidence>
<keyword evidence="4" id="KW-0788">Thiol protease</keyword>
<evidence type="ECO:0000313" key="9">
    <source>
        <dbReference type="Proteomes" id="UP000028999"/>
    </source>
</evidence>
<dbReference type="OMA" id="YCERRDA"/>
<dbReference type="InterPro" id="IPR038765">
    <property type="entry name" value="Papain-like_cys_pep_sf"/>
</dbReference>
<feature type="transmembrane region" description="Helical" evidence="6">
    <location>
        <begin position="143"/>
        <end position="173"/>
    </location>
</feature>
<dbReference type="EMBL" id="LK032858">
    <property type="protein sequence ID" value="CDY49774.1"/>
    <property type="molecule type" value="Genomic_DNA"/>
</dbReference>
<keyword evidence="6" id="KW-0812">Transmembrane</keyword>
<feature type="region of interest" description="Disordered" evidence="5">
    <location>
        <begin position="425"/>
        <end position="456"/>
    </location>
</feature>
<dbReference type="Pfam" id="PF02902">
    <property type="entry name" value="Peptidase_C48"/>
    <property type="match status" value="1"/>
</dbReference>
<proteinExistence type="inferred from homology"/>
<dbReference type="GO" id="GO:0016929">
    <property type="term" value="F:deSUMOylase activity"/>
    <property type="evidence" value="ECO:0000318"/>
    <property type="project" value="GO_Central"/>
</dbReference>
<reference evidence="8 9" key="1">
    <citation type="journal article" date="2014" name="Science">
        <title>Plant genetics. Early allopolyploid evolution in the post-Neolithic Brassica napus oilseed genome.</title>
        <authorList>
            <person name="Chalhoub B."/>
            <person name="Denoeud F."/>
            <person name="Liu S."/>
            <person name="Parkin I.A."/>
            <person name="Tang H."/>
            <person name="Wang X."/>
            <person name="Chiquet J."/>
            <person name="Belcram H."/>
            <person name="Tong C."/>
            <person name="Samans B."/>
            <person name="Correa M."/>
            <person name="Da Silva C."/>
            <person name="Just J."/>
            <person name="Falentin C."/>
            <person name="Koh C.S."/>
            <person name="Le Clainche I."/>
            <person name="Bernard M."/>
            <person name="Bento P."/>
            <person name="Noel B."/>
            <person name="Labadie K."/>
            <person name="Alberti A."/>
            <person name="Charles M."/>
            <person name="Arnaud D."/>
            <person name="Guo H."/>
            <person name="Daviaud C."/>
            <person name="Alamery S."/>
            <person name="Jabbari K."/>
            <person name="Zhao M."/>
            <person name="Edger P.P."/>
            <person name="Chelaifa H."/>
            <person name="Tack D."/>
            <person name="Lassalle G."/>
            <person name="Mestiri I."/>
            <person name="Schnel N."/>
            <person name="Le Paslier M.C."/>
            <person name="Fan G."/>
            <person name="Renault V."/>
            <person name="Bayer P.E."/>
            <person name="Golicz A.A."/>
            <person name="Manoli S."/>
            <person name="Lee T.H."/>
            <person name="Thi V.H."/>
            <person name="Chalabi S."/>
            <person name="Hu Q."/>
            <person name="Fan C."/>
            <person name="Tollenaere R."/>
            <person name="Lu Y."/>
            <person name="Battail C."/>
            <person name="Shen J."/>
            <person name="Sidebottom C.H."/>
            <person name="Wang X."/>
            <person name="Canaguier A."/>
            <person name="Chauveau A."/>
            <person name="Berard A."/>
            <person name="Deniot G."/>
            <person name="Guan M."/>
            <person name="Liu Z."/>
            <person name="Sun F."/>
            <person name="Lim Y.P."/>
            <person name="Lyons E."/>
            <person name="Town C.D."/>
            <person name="Bancroft I."/>
            <person name="Wang X."/>
            <person name="Meng J."/>
            <person name="Ma J."/>
            <person name="Pires J.C."/>
            <person name="King G.J."/>
            <person name="Brunel D."/>
            <person name="Delourme R."/>
            <person name="Renard M."/>
            <person name="Aury J.M."/>
            <person name="Adams K.L."/>
            <person name="Batley J."/>
            <person name="Snowdon R.J."/>
            <person name="Tost J."/>
            <person name="Edwards D."/>
            <person name="Zhou Y."/>
            <person name="Hua W."/>
            <person name="Sharpe A.G."/>
            <person name="Paterson A.H."/>
            <person name="Guan C."/>
            <person name="Wincker P."/>
        </authorList>
    </citation>
    <scope>NUCLEOTIDE SEQUENCE [LARGE SCALE GENOMIC DNA]</scope>
    <source>
        <strain evidence="9">cv. Darmor-bzh</strain>
    </source>
</reference>
<feature type="compositionally biased region" description="Polar residues" evidence="5">
    <location>
        <begin position="514"/>
        <end position="531"/>
    </location>
</feature>
<gene>
    <name evidence="8" type="primary">BnaC02g47320D</name>
    <name evidence="8" type="ORF">GSBRNA2T00093782001</name>
</gene>
<organism evidence="8 9">
    <name type="scientific">Brassica napus</name>
    <name type="common">Rape</name>
    <dbReference type="NCBI Taxonomy" id="3708"/>
    <lineage>
        <taxon>Eukaryota</taxon>
        <taxon>Viridiplantae</taxon>
        <taxon>Streptophyta</taxon>
        <taxon>Embryophyta</taxon>
        <taxon>Tracheophyta</taxon>
        <taxon>Spermatophyta</taxon>
        <taxon>Magnoliopsida</taxon>
        <taxon>eudicotyledons</taxon>
        <taxon>Gunneridae</taxon>
        <taxon>Pentapetalae</taxon>
        <taxon>rosids</taxon>
        <taxon>malvids</taxon>
        <taxon>Brassicales</taxon>
        <taxon>Brassicaceae</taxon>
        <taxon>Brassiceae</taxon>
        <taxon>Brassica</taxon>
    </lineage>
</organism>
<evidence type="ECO:0000256" key="3">
    <source>
        <dbReference type="ARBA" id="ARBA00022801"/>
    </source>
</evidence>
<dbReference type="PROSITE" id="PS50600">
    <property type="entry name" value="ULP_PROTEASE"/>
    <property type="match status" value="1"/>
</dbReference>
<keyword evidence="9" id="KW-1185">Reference proteome</keyword>
<feature type="domain" description="Ubiquitin-like protease family profile" evidence="7">
    <location>
        <begin position="657"/>
        <end position="876"/>
    </location>
</feature>
<comment type="similarity">
    <text evidence="1">Belongs to the peptidase C48 family.</text>
</comment>
<feature type="compositionally biased region" description="Acidic residues" evidence="5">
    <location>
        <begin position="438"/>
        <end position="447"/>
    </location>
</feature>
<dbReference type="GO" id="GO:0006508">
    <property type="term" value="P:proteolysis"/>
    <property type="evidence" value="ECO:0007669"/>
    <property type="project" value="UniProtKB-KW"/>
</dbReference>
<evidence type="ECO:0000256" key="6">
    <source>
        <dbReference type="SAM" id="Phobius"/>
    </source>
</evidence>
<dbReference type="GO" id="GO:0016926">
    <property type="term" value="P:protein desumoylation"/>
    <property type="evidence" value="ECO:0000318"/>
    <property type="project" value="GO_Central"/>
</dbReference>
<protein>
    <submittedName>
        <fullName evidence="8">BnaC02g47320D protein</fullName>
    </submittedName>
</protein>
<dbReference type="Gramene" id="CDY49774">
    <property type="protein sequence ID" value="CDY49774"/>
    <property type="gene ID" value="GSBRNA2T00093782001"/>
</dbReference>
<name>A0A078IK14_BRANA</name>
<dbReference type="Pfam" id="PF09331">
    <property type="entry name" value="DUF1985"/>
    <property type="match status" value="1"/>
</dbReference>
<feature type="region of interest" description="Disordered" evidence="5">
    <location>
        <begin position="508"/>
        <end position="562"/>
    </location>
</feature>
<dbReference type="PANTHER" id="PTHR12606">
    <property type="entry name" value="SENTRIN/SUMO-SPECIFIC PROTEASE"/>
    <property type="match status" value="1"/>
</dbReference>
<keyword evidence="6" id="KW-1133">Transmembrane helix</keyword>
<evidence type="ECO:0000256" key="2">
    <source>
        <dbReference type="ARBA" id="ARBA00022670"/>
    </source>
</evidence>
<keyword evidence="6" id="KW-0472">Membrane</keyword>
<dbReference type="SUPFAM" id="SSF54001">
    <property type="entry name" value="Cysteine proteinases"/>
    <property type="match status" value="1"/>
</dbReference>
<keyword evidence="3" id="KW-0378">Hydrolase</keyword>
<keyword evidence="2" id="KW-0645">Protease</keyword>
<dbReference type="InterPro" id="IPR003653">
    <property type="entry name" value="Peptidase_C48_C"/>
</dbReference>
<dbReference type="Proteomes" id="UP000028999">
    <property type="component" value="Unassembled WGS sequence"/>
</dbReference>
<dbReference type="InterPro" id="IPR015410">
    <property type="entry name" value="DUF1985"/>
</dbReference>
<evidence type="ECO:0000256" key="4">
    <source>
        <dbReference type="ARBA" id="ARBA00022807"/>
    </source>
</evidence>
<dbReference type="AlphaFoldDB" id="A0A078IK14"/>
<evidence type="ECO:0000259" key="7">
    <source>
        <dbReference type="PROSITE" id="PS50600"/>
    </source>
</evidence>